<dbReference type="EMBL" id="CM037628">
    <property type="protein sequence ID" value="KAH7996553.1"/>
    <property type="molecule type" value="Genomic_DNA"/>
</dbReference>
<sequence length="192" mass="21797">MKGSWNLSRHKLSATAGQRHLLKRAELEQKIWEYQFRAMDSRSVLVLLCLLTASFCQPWRAWWKPDRRQPPPVISFLDRLQKIHGEADVRAPEESGLEAGERPPWWAPSEVARSQLNLVKSSIPGHRFPRHALASPPIRGCHLGTCQIQNLANLLYRYGSNNQKDESGKNNKGAADPMGYGRRKRQAIGVPT</sequence>
<accession>A0ACB8EV50</accession>
<comment type="caution">
    <text evidence="1">The sequence shown here is derived from an EMBL/GenBank/DDBJ whole genome shotgun (WGS) entry which is preliminary data.</text>
</comment>
<reference evidence="1" key="1">
    <citation type="submission" date="2021-08" db="EMBL/GenBank/DDBJ databases">
        <title>The first chromosome-level gecko genome reveals the dynamic sex chromosomes of Neotropical dwarf geckos (Sphaerodactylidae: Sphaerodactylus).</title>
        <authorList>
            <person name="Pinto B.J."/>
            <person name="Keating S.E."/>
            <person name="Gamble T."/>
        </authorList>
    </citation>
    <scope>NUCLEOTIDE SEQUENCE</scope>
    <source>
        <strain evidence="1">TG3544</strain>
    </source>
</reference>
<evidence type="ECO:0000313" key="1">
    <source>
        <dbReference type="EMBL" id="KAH7996553.1"/>
    </source>
</evidence>
<proteinExistence type="predicted"/>
<dbReference type="Proteomes" id="UP000827872">
    <property type="component" value="Linkage Group LG15"/>
</dbReference>
<gene>
    <name evidence="1" type="ORF">K3G42_007810</name>
</gene>
<organism evidence="1 2">
    <name type="scientific">Sphaerodactylus townsendi</name>
    <dbReference type="NCBI Taxonomy" id="933632"/>
    <lineage>
        <taxon>Eukaryota</taxon>
        <taxon>Metazoa</taxon>
        <taxon>Chordata</taxon>
        <taxon>Craniata</taxon>
        <taxon>Vertebrata</taxon>
        <taxon>Euteleostomi</taxon>
        <taxon>Lepidosauria</taxon>
        <taxon>Squamata</taxon>
        <taxon>Bifurcata</taxon>
        <taxon>Gekkota</taxon>
        <taxon>Sphaerodactylidae</taxon>
        <taxon>Sphaerodactylus</taxon>
    </lineage>
</organism>
<keyword evidence="2" id="KW-1185">Reference proteome</keyword>
<evidence type="ECO:0000313" key="2">
    <source>
        <dbReference type="Proteomes" id="UP000827872"/>
    </source>
</evidence>
<name>A0ACB8EV50_9SAUR</name>
<protein>
    <submittedName>
        <fullName evidence="1">Uncharacterized protein</fullName>
    </submittedName>
</protein>